<dbReference type="EMBL" id="CAFBLP010000073">
    <property type="protein sequence ID" value="CAB4886741.1"/>
    <property type="molecule type" value="Genomic_DNA"/>
</dbReference>
<proteinExistence type="predicted"/>
<gene>
    <name evidence="3" type="ORF">UFOPK3376_02373</name>
</gene>
<keyword evidence="2" id="KW-1133">Transmembrane helix</keyword>
<organism evidence="3">
    <name type="scientific">freshwater metagenome</name>
    <dbReference type="NCBI Taxonomy" id="449393"/>
    <lineage>
        <taxon>unclassified sequences</taxon>
        <taxon>metagenomes</taxon>
        <taxon>ecological metagenomes</taxon>
    </lineage>
</organism>
<feature type="region of interest" description="Disordered" evidence="1">
    <location>
        <begin position="39"/>
        <end position="64"/>
    </location>
</feature>
<accession>A0A6J7EWR6</accession>
<dbReference type="AlphaFoldDB" id="A0A6J7EWR6"/>
<feature type="transmembrane region" description="Helical" evidence="2">
    <location>
        <begin position="332"/>
        <end position="352"/>
    </location>
</feature>
<keyword evidence="2" id="KW-0472">Membrane</keyword>
<evidence type="ECO:0000256" key="2">
    <source>
        <dbReference type="SAM" id="Phobius"/>
    </source>
</evidence>
<keyword evidence="2" id="KW-0812">Transmembrane</keyword>
<protein>
    <submittedName>
        <fullName evidence="3">Unannotated protein</fullName>
    </submittedName>
</protein>
<evidence type="ECO:0000313" key="3">
    <source>
        <dbReference type="EMBL" id="CAB4886741.1"/>
    </source>
</evidence>
<sequence length="384" mass="39535">MNTTLLKILPRLVLWATTSVMAFGAFVLPASSASATVPPVPVPATDNTAQPIDPAQPDPAQADPAQVEIVQSWALAPAGSLDPSQAGNRPELSYSAQPGDLIDDAVTLFNYGNVQMVFRVYATDALNNAEGQFDLLPGDKVPTAAGSWVTVGQEKIVVPAGKQVTIPVKIAIPADAAPGDHVGAILASNSSPSIGESGQTVNLDRRTGTRLYIRVGGALAPELAVADVLTTYHQALNPLGGSATVTYRVENRGNVRLGGHVTGTVAGPLGLGRRTITLPDIPELLPGSALTVTARVADVSALMVAFTAISITPTGAADLGTITGSNGTDTTFAPPLALLLALLALVFGLLAWRAVQRHRAADLSLRTAAPDISQPGRESEPQPA</sequence>
<evidence type="ECO:0000256" key="1">
    <source>
        <dbReference type="SAM" id="MobiDB-lite"/>
    </source>
</evidence>
<reference evidence="3" key="1">
    <citation type="submission" date="2020-05" db="EMBL/GenBank/DDBJ databases">
        <authorList>
            <person name="Chiriac C."/>
            <person name="Salcher M."/>
            <person name="Ghai R."/>
            <person name="Kavagutti S V."/>
        </authorList>
    </citation>
    <scope>NUCLEOTIDE SEQUENCE</scope>
</reference>
<name>A0A6J7EWR6_9ZZZZ</name>